<dbReference type="STRING" id="286727.SAMN02982917_2106"/>
<gene>
    <name evidence="2" type="ORF">SAMN02982917_2106</name>
</gene>
<keyword evidence="2" id="KW-0808">Transferase</keyword>
<dbReference type="Pfam" id="PF13524">
    <property type="entry name" value="Glyco_trans_1_2"/>
    <property type="match status" value="1"/>
</dbReference>
<accession>A0A1X7EXU4</accession>
<dbReference type="AlphaFoldDB" id="A0A1X7EXU4"/>
<dbReference type="GO" id="GO:0016740">
    <property type="term" value="F:transferase activity"/>
    <property type="evidence" value="ECO:0007669"/>
    <property type="project" value="UniProtKB-KW"/>
</dbReference>
<organism evidence="2 3">
    <name type="scientific">Azospirillum oryzae</name>
    <dbReference type="NCBI Taxonomy" id="286727"/>
    <lineage>
        <taxon>Bacteria</taxon>
        <taxon>Pseudomonadati</taxon>
        <taxon>Pseudomonadota</taxon>
        <taxon>Alphaproteobacteria</taxon>
        <taxon>Rhodospirillales</taxon>
        <taxon>Azospirillaceae</taxon>
        <taxon>Azospirillum</taxon>
    </lineage>
</organism>
<dbReference type="EMBL" id="FXAK01000004">
    <property type="protein sequence ID" value="SMF42140.1"/>
    <property type="molecule type" value="Genomic_DNA"/>
</dbReference>
<evidence type="ECO:0000313" key="3">
    <source>
        <dbReference type="Proteomes" id="UP000192936"/>
    </source>
</evidence>
<proteinExistence type="predicted"/>
<dbReference type="RefSeq" id="WP_085084984.1">
    <property type="nucleotide sequence ID" value="NZ_FXAK01000004.1"/>
</dbReference>
<feature type="domain" description="Spore protein YkvP/CgeB glycosyl transferase-like" evidence="1">
    <location>
        <begin position="167"/>
        <end position="295"/>
    </location>
</feature>
<dbReference type="InterPro" id="IPR055259">
    <property type="entry name" value="YkvP/CgeB_Glyco_trans-like"/>
</dbReference>
<reference evidence="2 3" key="1">
    <citation type="submission" date="2017-04" db="EMBL/GenBank/DDBJ databases">
        <authorList>
            <person name="Afonso C.L."/>
            <person name="Miller P.J."/>
            <person name="Scott M.A."/>
            <person name="Spackman E."/>
            <person name="Goraichik I."/>
            <person name="Dimitrov K.M."/>
            <person name="Suarez D.L."/>
            <person name="Swayne D.E."/>
        </authorList>
    </citation>
    <scope>NUCLEOTIDE SEQUENCE [LARGE SCALE GENOMIC DNA]</scope>
    <source>
        <strain evidence="2 3">A2P</strain>
    </source>
</reference>
<sequence>MRIAIYNPFGSQSPTAEKEITERIRLAAAARGWSAIAVHTSGEVEEAAPDVVLNLHPQQRPKLTLHPWLACFWNPVSFYEGHPASERHEMSHDGFLVSGPRLERYLRDIFFETPRMPPVAPFHCSSSGARLHPPALHSGSRLFYVGSNWDRARYRGTFGALAAKGLIAVHGPAERWDHLGAAYAGALPFNGRSVIDAAAAEGLGLCLHMPGHCAWAVPNMRVFELAAAGCLAVADRHPFLAEAFGDTLLYVDTGNGEEELADRIAEAVAFARGNPARGREMAAAAQEIFRTRFSLDVLLDGIPAILSALETAAGTPAETHPPSGGRHLDADAAGVAEGVEVILSAPSGREEAVARTLAGISAQTHGALSLTILGPAAPARIDATRFRRIRRLPGEPDGAALAEALAGLSEDWFAMPEPGCLWDRRHLSTLLATARRSGASLILAGALAGRRTPEPEAAGLSQGEMRLLRCLAPAVRWKRSAEEEAAPGALLAHRGLLQEEDLRDPGLTLLAAEFVAKRLCRRARIAPSFQVTACLPPKPETEEWERLGRLTRLAPPETEGMPERLLPATGLSDLNPAMAERLPRLETPADFRKLPQDKPIYIYGASRGGRLVHLELLKWEELTLRGFLDSNRSGEAWGLPLHRPQDLEPALLRHAVVLIASQFVSEILRSLSGIPDLDIRNAYPYIASH</sequence>
<name>A0A1X7EXU4_9PROT</name>
<evidence type="ECO:0000259" key="1">
    <source>
        <dbReference type="Pfam" id="PF13524"/>
    </source>
</evidence>
<evidence type="ECO:0000313" key="2">
    <source>
        <dbReference type="EMBL" id="SMF42140.1"/>
    </source>
</evidence>
<dbReference type="OrthoDB" id="7292736at2"/>
<dbReference type="Proteomes" id="UP000192936">
    <property type="component" value="Unassembled WGS sequence"/>
</dbReference>
<dbReference type="SUPFAM" id="SSF53756">
    <property type="entry name" value="UDP-Glycosyltransferase/glycogen phosphorylase"/>
    <property type="match status" value="1"/>
</dbReference>
<protein>
    <submittedName>
        <fullName evidence="2">Glycosyl transferases group 1</fullName>
    </submittedName>
</protein>